<evidence type="ECO:0000259" key="2">
    <source>
        <dbReference type="PROSITE" id="PS51140"/>
    </source>
</evidence>
<protein>
    <submittedName>
        <fullName evidence="4">Uncharacterized protein LOC101853872</fullName>
    </submittedName>
</protein>
<dbReference type="PANTHER" id="PTHR46535">
    <property type="entry name" value="NEDD4-BINDING PROTEIN 2"/>
    <property type="match status" value="1"/>
</dbReference>
<dbReference type="Gene3D" id="3.40.50.300">
    <property type="entry name" value="P-loop containing nucleotide triphosphate hydrolases"/>
    <property type="match status" value="1"/>
</dbReference>
<dbReference type="GeneID" id="101853872"/>
<accession>A0ABM1A4Y8</accession>
<feature type="region of interest" description="Disordered" evidence="1">
    <location>
        <begin position="480"/>
        <end position="524"/>
    </location>
</feature>
<feature type="region of interest" description="Disordered" evidence="1">
    <location>
        <begin position="888"/>
        <end position="922"/>
    </location>
</feature>
<evidence type="ECO:0000256" key="1">
    <source>
        <dbReference type="SAM" id="MobiDB-lite"/>
    </source>
</evidence>
<dbReference type="InterPro" id="IPR052772">
    <property type="entry name" value="Endo/PolyKinase_Domain-Protein"/>
</dbReference>
<feature type="region of interest" description="Disordered" evidence="1">
    <location>
        <begin position="304"/>
        <end position="352"/>
    </location>
</feature>
<dbReference type="RefSeq" id="XP_012940924.1">
    <property type="nucleotide sequence ID" value="XM_013085470.1"/>
</dbReference>
<feature type="compositionally biased region" description="Low complexity" evidence="1">
    <location>
        <begin position="999"/>
        <end position="1021"/>
    </location>
</feature>
<evidence type="ECO:0000313" key="3">
    <source>
        <dbReference type="Proteomes" id="UP000694888"/>
    </source>
</evidence>
<dbReference type="Gene3D" id="1.10.8.10">
    <property type="entry name" value="DNA helicase RuvA subunit, C-terminal domain"/>
    <property type="match status" value="1"/>
</dbReference>
<feature type="region of interest" description="Disordered" evidence="1">
    <location>
        <begin position="844"/>
        <end position="868"/>
    </location>
</feature>
<feature type="compositionally biased region" description="Basic residues" evidence="1">
    <location>
        <begin position="1149"/>
        <end position="1160"/>
    </location>
</feature>
<reference evidence="4" key="1">
    <citation type="submission" date="2025-08" db="UniProtKB">
        <authorList>
            <consortium name="RefSeq"/>
        </authorList>
    </citation>
    <scope>IDENTIFICATION</scope>
</reference>
<feature type="domain" description="CUE" evidence="2">
    <location>
        <begin position="1285"/>
        <end position="1332"/>
    </location>
</feature>
<dbReference type="InterPro" id="IPR027417">
    <property type="entry name" value="P-loop_NTPase"/>
</dbReference>
<proteinExistence type="predicted"/>
<dbReference type="PROSITE" id="PS51140">
    <property type="entry name" value="CUE"/>
    <property type="match status" value="2"/>
</dbReference>
<feature type="region of interest" description="Disordered" evidence="1">
    <location>
        <begin position="781"/>
        <end position="807"/>
    </location>
</feature>
<feature type="region of interest" description="Disordered" evidence="1">
    <location>
        <begin position="985"/>
        <end position="1162"/>
    </location>
</feature>
<dbReference type="Proteomes" id="UP000694888">
    <property type="component" value="Unplaced"/>
</dbReference>
<feature type="region of interest" description="Disordered" evidence="1">
    <location>
        <begin position="1475"/>
        <end position="1507"/>
    </location>
</feature>
<dbReference type="SMART" id="SM00546">
    <property type="entry name" value="CUE"/>
    <property type="match status" value="2"/>
</dbReference>
<dbReference type="Pfam" id="PF02845">
    <property type="entry name" value="CUE"/>
    <property type="match status" value="1"/>
</dbReference>
<dbReference type="CDD" id="cd14279">
    <property type="entry name" value="CUE"/>
    <property type="match status" value="2"/>
</dbReference>
<feature type="compositionally biased region" description="Basic residues" evidence="1">
    <location>
        <begin position="313"/>
        <end position="328"/>
    </location>
</feature>
<sequence length="1575" mass="170686">MANPLRSGQTVKVNEDDVLSLVEMFPGMDRELIETVMTEVNGEIGEAIEKLLEISEKSTVQRLPEQNDLALIACSLLADESNNVVEQQGGGFASTQPPDSVTDKELCLDNSLDDISTFSDIVESEMSKELGNWIEIASGDNGESSNGIFSCAASMDEGKVNTPECAEQHDSIAQSSPEACVSESQTAVMMESSVPSNNLSLNVSVAPSTGSLTTVLSQASPATVVSKTANSGPLQKASEVLKENVAPERRKKEQHQKSWDNFFDSFGIDPLPSADDSLDIDSLIKSVSDTLDAPFGSEIKALQTDNSRVSVGSHKKGGQGGRGRKKKRGTDMKKGPAESAHPQSREAETSKDVPALAQNYKLSPASKEFVPQFLGSLSQADPNLDNSSSMALSLDVSTWTPAVAPKNVGSKQEATRQKNLSEQNHFTKRLDHKKENVVPKDMQESREFGNEPTRLPGGPSVTKAKIFSNLDSGEWKTVVSHPRSGKQVPSQPGVTRTGQVPWRNHSNAKGVNGRQPTPLLQTPISKPVGVTTRVIKNGSGFVPQQSSKGMETLPSLFSPYFPPNDTIKNVKLSAGQIPNAKIPSLMPQEPGQTVKNKLVFHGVKSAVGMARRYFQEQQPVMFILRGLPGSGKSYLANQLLEQSNCMGSAGAVLSSDDFFQQRGGYFFDRHRLDEAHTWNQQRAVKCARNGVSPIIIDNTNTMMWELLPYAVLALEHNYDVQVVEPDTVWRSNLKELTRRNIHGVNREHIKRMKDRYEELTTEKVLQQAGRHFKIKRPNFVKPMTRGKPVHTTRPEKGSSKNKSPTTPLAEVYAEAGADSSSKQIGSCEPFGHLENSLEWLEAKAQRLPTQRRRDRGNSASEEEGKGMITSEFLRQSLKSAILGVINTPNVSTTDSSDHHQSVDDLSLRSGSSSESGEGREDELCSEKILAPVHPLQSDSTTVPSDKFVVLSSNAAISCSSSSVSADNTSVPATITAVASCVPVTSADTSNASSGNLTQTSVSTTVPSSTSVPPSVSTPATTLRLDSAKSLVGYSDSDKSDEDTISSNKPAVSVSSLNVGKMTGSESENGETCGDDQKVVRDPPASVMGEQGSSDALGSVNTSDTRWDGDRVRSLSPQELETRSASTSAHASREQSPCVNSDGSTAASTPRKKKQRQRKGRAVPAFLDESVKIQSQSTSWSAFEPQIPKLESLTDVSPSVSLVKREVKSSSCQSEAYYLSAVYRLNSPAFKDFAPADLQESDYKIITSSSQPLSFPGCGQAVEEVAVPRKEGTSDKSTETDEMLEQDTVDLETLQSCFPEYSKKQLEETLAVCHNNMEWVTNHLLDSTALGSEDSDGEEPKVSSDSAGRLANSVGSVLRLATLCSEVLKSLSHVDSDDLEMQVIQAAQTRLQRIEKFNWGRLLSVHSDRAQFGGDDLSIDNFTGTVSADECWEWIPSQDSLEYVQPLMASPVTPVKTPPAFTLDREPWRAKHKVPELRTPVKQPRSPRSASFLRRSDSLSLAPKPGPASAALSPLEEYLQSAGGEARSPVKVATGPNQVVVPADFIQQLELMFGPLQRPEPDQGEFVVGWRVLWCG</sequence>
<name>A0ABM1A4Y8_APLCA</name>
<feature type="region of interest" description="Disordered" evidence="1">
    <location>
        <begin position="441"/>
        <end position="461"/>
    </location>
</feature>
<gene>
    <name evidence="4" type="primary">LOC101853872</name>
</gene>
<dbReference type="InterPro" id="IPR003892">
    <property type="entry name" value="CUE"/>
</dbReference>
<evidence type="ECO:0000313" key="4">
    <source>
        <dbReference type="RefSeq" id="XP_012940924.1"/>
    </source>
</evidence>
<dbReference type="SUPFAM" id="SSF52540">
    <property type="entry name" value="P-loop containing nucleoside triphosphate hydrolases"/>
    <property type="match status" value="1"/>
</dbReference>
<feature type="compositionally biased region" description="Basic and acidic residues" evidence="1">
    <location>
        <begin position="895"/>
        <end position="906"/>
    </location>
</feature>
<organism evidence="3 4">
    <name type="scientific">Aplysia californica</name>
    <name type="common">California sea hare</name>
    <dbReference type="NCBI Taxonomy" id="6500"/>
    <lineage>
        <taxon>Eukaryota</taxon>
        <taxon>Metazoa</taxon>
        <taxon>Spiralia</taxon>
        <taxon>Lophotrochozoa</taxon>
        <taxon>Mollusca</taxon>
        <taxon>Gastropoda</taxon>
        <taxon>Heterobranchia</taxon>
        <taxon>Euthyneura</taxon>
        <taxon>Tectipleura</taxon>
        <taxon>Aplysiida</taxon>
        <taxon>Aplysioidea</taxon>
        <taxon>Aplysiidae</taxon>
        <taxon>Aplysia</taxon>
    </lineage>
</organism>
<feature type="compositionally biased region" description="Polar residues" evidence="1">
    <location>
        <begin position="1044"/>
        <end position="1057"/>
    </location>
</feature>
<feature type="compositionally biased region" description="Polar residues" evidence="1">
    <location>
        <begin position="1090"/>
        <end position="1103"/>
    </location>
</feature>
<feature type="compositionally biased region" description="Polar residues" evidence="1">
    <location>
        <begin position="487"/>
        <end position="524"/>
    </location>
</feature>
<dbReference type="SUPFAM" id="SSF46934">
    <property type="entry name" value="UBA-like"/>
    <property type="match status" value="1"/>
</dbReference>
<keyword evidence="3" id="KW-1185">Reference proteome</keyword>
<dbReference type="InterPro" id="IPR009060">
    <property type="entry name" value="UBA-like_sf"/>
</dbReference>
<dbReference type="PANTHER" id="PTHR46535:SF1">
    <property type="entry name" value="NEDD4-BINDING PROTEIN 2"/>
    <property type="match status" value="1"/>
</dbReference>
<feature type="compositionally biased region" description="Polar residues" evidence="1">
    <location>
        <begin position="1133"/>
        <end position="1147"/>
    </location>
</feature>
<feature type="domain" description="CUE" evidence="2">
    <location>
        <begin position="13"/>
        <end position="56"/>
    </location>
</feature>
<feature type="compositionally biased region" description="Polar residues" evidence="1">
    <location>
        <begin position="985"/>
        <end position="998"/>
    </location>
</feature>
<dbReference type="Pfam" id="PF13671">
    <property type="entry name" value="AAA_33"/>
    <property type="match status" value="1"/>
</dbReference>